<gene>
    <name evidence="1" type="ORF">EXIGLDRAFT_728959</name>
</gene>
<dbReference type="AlphaFoldDB" id="A0A165LPF2"/>
<proteinExistence type="predicted"/>
<dbReference type="EMBL" id="KV425922">
    <property type="protein sequence ID" value="KZV98135.1"/>
    <property type="molecule type" value="Genomic_DNA"/>
</dbReference>
<evidence type="ECO:0000313" key="1">
    <source>
        <dbReference type="EMBL" id="KZV98135.1"/>
    </source>
</evidence>
<protein>
    <submittedName>
        <fullName evidence="1">Uncharacterized protein</fullName>
    </submittedName>
</protein>
<dbReference type="Proteomes" id="UP000077266">
    <property type="component" value="Unassembled WGS sequence"/>
</dbReference>
<reference evidence="1 2" key="1">
    <citation type="journal article" date="2016" name="Mol. Biol. Evol.">
        <title>Comparative Genomics of Early-Diverging Mushroom-Forming Fungi Provides Insights into the Origins of Lignocellulose Decay Capabilities.</title>
        <authorList>
            <person name="Nagy L.G."/>
            <person name="Riley R."/>
            <person name="Tritt A."/>
            <person name="Adam C."/>
            <person name="Daum C."/>
            <person name="Floudas D."/>
            <person name="Sun H."/>
            <person name="Yadav J.S."/>
            <person name="Pangilinan J."/>
            <person name="Larsson K.H."/>
            <person name="Matsuura K."/>
            <person name="Barry K."/>
            <person name="Labutti K."/>
            <person name="Kuo R."/>
            <person name="Ohm R.A."/>
            <person name="Bhattacharya S.S."/>
            <person name="Shirouzu T."/>
            <person name="Yoshinaga Y."/>
            <person name="Martin F.M."/>
            <person name="Grigoriev I.V."/>
            <person name="Hibbett D.S."/>
        </authorList>
    </citation>
    <scope>NUCLEOTIDE SEQUENCE [LARGE SCALE GENOMIC DNA]</scope>
    <source>
        <strain evidence="1 2">HHB12029</strain>
    </source>
</reference>
<evidence type="ECO:0000313" key="2">
    <source>
        <dbReference type="Proteomes" id="UP000077266"/>
    </source>
</evidence>
<accession>A0A165LPF2</accession>
<organism evidence="1 2">
    <name type="scientific">Exidia glandulosa HHB12029</name>
    <dbReference type="NCBI Taxonomy" id="1314781"/>
    <lineage>
        <taxon>Eukaryota</taxon>
        <taxon>Fungi</taxon>
        <taxon>Dikarya</taxon>
        <taxon>Basidiomycota</taxon>
        <taxon>Agaricomycotina</taxon>
        <taxon>Agaricomycetes</taxon>
        <taxon>Auriculariales</taxon>
        <taxon>Exidiaceae</taxon>
        <taxon>Exidia</taxon>
    </lineage>
</organism>
<dbReference type="InParanoid" id="A0A165LPF2"/>
<sequence>MTNPRLPALLPLLIHTSDSCNASPSASVDRAAGLHVSLSRALIVARSRSRVLAAVTHARRRRLAVVRPQCRPGAPIAVRSPFTA</sequence>
<name>A0A165LPF2_EXIGL</name>
<keyword evidence="2" id="KW-1185">Reference proteome</keyword>